<sequence>MTNTNELTAKLKAAAKEEIMCREACDTSDLWQDVASPENVLALTEALEAAESRIAEFKARVKAAEKRYENRTPTEWAYDQACAAIEKHRARADAAEARIAELEARTLTVNLIEPTRYDCEGYHIDEAYLTPAPDGECYDREEALTAFKSACAAAGIKLQIEGE</sequence>
<evidence type="ECO:0000256" key="1">
    <source>
        <dbReference type="SAM" id="Coils"/>
    </source>
</evidence>
<dbReference type="Proteomes" id="UP000682928">
    <property type="component" value="Chromosome"/>
</dbReference>
<name>A0AA86MBT4_9ENTR</name>
<protein>
    <recommendedName>
        <fullName evidence="4">Ead/Ea22-like family protein</fullName>
    </recommendedName>
</protein>
<dbReference type="RefSeq" id="WP_088218840.1">
    <property type="nucleotide sequence ID" value="NZ_AP024590.1"/>
</dbReference>
<dbReference type="EMBL" id="AP024590">
    <property type="protein sequence ID" value="BCU55259.1"/>
    <property type="molecule type" value="Genomic_DNA"/>
</dbReference>
<accession>A0AA86MBT4</accession>
<feature type="coiled-coil region" evidence="1">
    <location>
        <begin position="40"/>
        <end position="105"/>
    </location>
</feature>
<evidence type="ECO:0000313" key="3">
    <source>
        <dbReference type="Proteomes" id="UP000682928"/>
    </source>
</evidence>
<proteinExistence type="predicted"/>
<dbReference type="AlphaFoldDB" id="A0AA86MBT4"/>
<reference evidence="2" key="1">
    <citation type="submission" date="2021-04" db="EMBL/GenBank/DDBJ databases">
        <title>Difference and commonality of drug resistance evolution in various bacteria. and drug sensitivity profiles.</title>
        <authorList>
            <person name="Maeda T."/>
            <person name="Shibai A."/>
            <person name="Kawada K."/>
            <person name="Kotani H."/>
            <person name="Tarusawa Y."/>
            <person name="Tanabe K."/>
            <person name="Furusawa C."/>
        </authorList>
    </citation>
    <scope>NUCLEOTIDE SEQUENCE</scope>
    <source>
        <strain evidence="2">JCM 8580</strain>
    </source>
</reference>
<evidence type="ECO:0000313" key="2">
    <source>
        <dbReference type="EMBL" id="BCU55259.1"/>
    </source>
</evidence>
<keyword evidence="1" id="KW-0175">Coiled coil</keyword>
<organism evidence="2 3">
    <name type="scientific">Enterobacter kobei</name>
    <dbReference type="NCBI Taxonomy" id="208224"/>
    <lineage>
        <taxon>Bacteria</taxon>
        <taxon>Pseudomonadati</taxon>
        <taxon>Pseudomonadota</taxon>
        <taxon>Gammaproteobacteria</taxon>
        <taxon>Enterobacterales</taxon>
        <taxon>Enterobacteriaceae</taxon>
        <taxon>Enterobacter</taxon>
        <taxon>Enterobacter cloacae complex</taxon>
    </lineage>
</organism>
<evidence type="ECO:0008006" key="4">
    <source>
        <dbReference type="Google" id="ProtNLM"/>
    </source>
</evidence>
<gene>
    <name evidence="2" type="ORF">ENKO_18530</name>
</gene>